<dbReference type="FunFam" id="3.90.930.12:FF:000002">
    <property type="entry name" value="50S ribosomal protein L6"/>
    <property type="match status" value="1"/>
</dbReference>
<dbReference type="PRINTS" id="PR00059">
    <property type="entry name" value="RIBOSOMALL6"/>
</dbReference>
<keyword evidence="4 6" id="KW-0689">Ribosomal protein</keyword>
<dbReference type="PIRSF" id="PIRSF002162">
    <property type="entry name" value="Ribosomal_L6"/>
    <property type="match status" value="1"/>
</dbReference>
<evidence type="ECO:0000259" key="9">
    <source>
        <dbReference type="Pfam" id="PF00347"/>
    </source>
</evidence>
<dbReference type="SUPFAM" id="SSF56053">
    <property type="entry name" value="Ribosomal protein L6"/>
    <property type="match status" value="2"/>
</dbReference>
<evidence type="ECO:0000256" key="4">
    <source>
        <dbReference type="ARBA" id="ARBA00022980"/>
    </source>
</evidence>
<sequence>MSRVGKLPIAIPQGVTVEIKDSVCTVKGSKGTLTQTLRPEVKVEVNGNEVIVSRFDDEKLSKSYHGLTRQLVANMIKGVHDGYSKVLIINGVGYRAEVKGSVLTLNLGYSTVIEYMIPEGITITSDGQNKLTVSGISKERVGQVAAEIRSLRGPEPYKGKGIKYETENIRRKVGKSGGKK</sequence>
<dbReference type="GO" id="GO:0002181">
    <property type="term" value="P:cytoplasmic translation"/>
    <property type="evidence" value="ECO:0007669"/>
    <property type="project" value="TreeGrafter"/>
</dbReference>
<dbReference type="PANTHER" id="PTHR11655">
    <property type="entry name" value="60S/50S RIBOSOMAL PROTEIN L6/L9"/>
    <property type="match status" value="1"/>
</dbReference>
<dbReference type="AlphaFoldDB" id="A0A9D1PTS2"/>
<name>A0A9D1PTS2_9SPIO</name>
<feature type="domain" description="Large ribosomal subunit protein uL6 alpha-beta" evidence="9">
    <location>
        <begin position="91"/>
        <end position="164"/>
    </location>
</feature>
<organism evidence="10 11">
    <name type="scientific">Candidatus Ornithospirochaeta avicola</name>
    <dbReference type="NCBI Taxonomy" id="2840896"/>
    <lineage>
        <taxon>Bacteria</taxon>
        <taxon>Pseudomonadati</taxon>
        <taxon>Spirochaetota</taxon>
        <taxon>Spirochaetia</taxon>
        <taxon>Spirochaetales</taxon>
        <taxon>Spirochaetaceae</taxon>
        <taxon>Spirochaetaceae incertae sedis</taxon>
        <taxon>Candidatus Ornithospirochaeta</taxon>
    </lineage>
</organism>
<dbReference type="InterPro" id="IPR000702">
    <property type="entry name" value="Ribosomal_uL6-like"/>
</dbReference>
<dbReference type="Pfam" id="PF00347">
    <property type="entry name" value="Ribosomal_L6"/>
    <property type="match status" value="2"/>
</dbReference>
<evidence type="ECO:0000256" key="7">
    <source>
        <dbReference type="RuleBase" id="RU003869"/>
    </source>
</evidence>
<feature type="domain" description="Large ribosomal subunit protein uL6 alpha-beta" evidence="9">
    <location>
        <begin position="11"/>
        <end position="82"/>
    </location>
</feature>
<dbReference type="GO" id="GO:0019843">
    <property type="term" value="F:rRNA binding"/>
    <property type="evidence" value="ECO:0007669"/>
    <property type="project" value="UniProtKB-UniRule"/>
</dbReference>
<dbReference type="InterPro" id="IPR019906">
    <property type="entry name" value="Ribosomal_uL6_bac-type"/>
</dbReference>
<accession>A0A9D1PTS2</accession>
<evidence type="ECO:0000256" key="2">
    <source>
        <dbReference type="ARBA" id="ARBA00022730"/>
    </source>
</evidence>
<dbReference type="InterPro" id="IPR002358">
    <property type="entry name" value="Ribosomal_uL6_CS"/>
</dbReference>
<evidence type="ECO:0000256" key="6">
    <source>
        <dbReference type="HAMAP-Rule" id="MF_01365"/>
    </source>
</evidence>
<comment type="caution">
    <text evidence="10">The sequence shown here is derived from an EMBL/GenBank/DDBJ whole genome shotgun (WGS) entry which is preliminary data.</text>
</comment>
<keyword evidence="5 6" id="KW-0687">Ribonucleoprotein</keyword>
<dbReference type="FunFam" id="3.90.930.12:FF:000001">
    <property type="entry name" value="50S ribosomal protein L6"/>
    <property type="match status" value="1"/>
</dbReference>
<dbReference type="PANTHER" id="PTHR11655:SF14">
    <property type="entry name" value="LARGE RIBOSOMAL SUBUNIT PROTEIN UL6M"/>
    <property type="match status" value="1"/>
</dbReference>
<gene>
    <name evidence="6 10" type="primary">rplF</name>
    <name evidence="10" type="ORF">IAB12_01575</name>
</gene>
<evidence type="ECO:0000256" key="3">
    <source>
        <dbReference type="ARBA" id="ARBA00022884"/>
    </source>
</evidence>
<dbReference type="InterPro" id="IPR020040">
    <property type="entry name" value="Ribosomal_uL6_a/b-dom"/>
</dbReference>
<evidence type="ECO:0000313" key="11">
    <source>
        <dbReference type="Proteomes" id="UP000823936"/>
    </source>
</evidence>
<evidence type="ECO:0000256" key="5">
    <source>
        <dbReference type="ARBA" id="ARBA00023274"/>
    </source>
</evidence>
<dbReference type="NCBIfam" id="TIGR03654">
    <property type="entry name" value="L6_bact"/>
    <property type="match status" value="1"/>
</dbReference>
<dbReference type="InterPro" id="IPR036789">
    <property type="entry name" value="Ribosomal_uL6-like_a/b-dom_sf"/>
</dbReference>
<dbReference type="EMBL" id="DXHU01000006">
    <property type="protein sequence ID" value="HIV98452.1"/>
    <property type="molecule type" value="Genomic_DNA"/>
</dbReference>
<keyword evidence="2 6" id="KW-0699">rRNA-binding</keyword>
<reference evidence="10" key="2">
    <citation type="submission" date="2021-04" db="EMBL/GenBank/DDBJ databases">
        <authorList>
            <person name="Gilroy R."/>
        </authorList>
    </citation>
    <scope>NUCLEOTIDE SEQUENCE</scope>
    <source>
        <strain evidence="10">Gambia11-129</strain>
    </source>
</reference>
<comment type="similarity">
    <text evidence="1 6 7">Belongs to the universal ribosomal protein uL6 family.</text>
</comment>
<dbReference type="Gene3D" id="3.90.930.12">
    <property type="entry name" value="Ribosomal protein L6, alpha-beta domain"/>
    <property type="match status" value="2"/>
</dbReference>
<keyword evidence="3 6" id="KW-0694">RNA-binding</keyword>
<protein>
    <recommendedName>
        <fullName evidence="6">Large ribosomal subunit protein uL6</fullName>
    </recommendedName>
</protein>
<proteinExistence type="inferred from homology"/>
<evidence type="ECO:0000256" key="8">
    <source>
        <dbReference type="RuleBase" id="RU003870"/>
    </source>
</evidence>
<dbReference type="GO" id="GO:0022625">
    <property type="term" value="C:cytosolic large ribosomal subunit"/>
    <property type="evidence" value="ECO:0007669"/>
    <property type="project" value="UniProtKB-UniRule"/>
</dbReference>
<dbReference type="Proteomes" id="UP000823936">
    <property type="component" value="Unassembled WGS sequence"/>
</dbReference>
<comment type="subunit">
    <text evidence="6">Part of the 50S ribosomal subunit.</text>
</comment>
<dbReference type="GO" id="GO:0003735">
    <property type="term" value="F:structural constituent of ribosome"/>
    <property type="evidence" value="ECO:0007669"/>
    <property type="project" value="UniProtKB-UniRule"/>
</dbReference>
<evidence type="ECO:0000256" key="1">
    <source>
        <dbReference type="ARBA" id="ARBA00009356"/>
    </source>
</evidence>
<evidence type="ECO:0000313" key="10">
    <source>
        <dbReference type="EMBL" id="HIV98452.1"/>
    </source>
</evidence>
<reference evidence="10" key="1">
    <citation type="journal article" date="2021" name="PeerJ">
        <title>Extensive microbial diversity within the chicken gut microbiome revealed by metagenomics and culture.</title>
        <authorList>
            <person name="Gilroy R."/>
            <person name="Ravi A."/>
            <person name="Getino M."/>
            <person name="Pursley I."/>
            <person name="Horton D.L."/>
            <person name="Alikhan N.F."/>
            <person name="Baker D."/>
            <person name="Gharbi K."/>
            <person name="Hall N."/>
            <person name="Watson M."/>
            <person name="Adriaenssens E.M."/>
            <person name="Foster-Nyarko E."/>
            <person name="Jarju S."/>
            <person name="Secka A."/>
            <person name="Antonio M."/>
            <person name="Oren A."/>
            <person name="Chaudhuri R.R."/>
            <person name="La Ragione R."/>
            <person name="Hildebrand F."/>
            <person name="Pallen M.J."/>
        </authorList>
    </citation>
    <scope>NUCLEOTIDE SEQUENCE</scope>
    <source>
        <strain evidence="10">Gambia11-129</strain>
    </source>
</reference>
<dbReference type="PROSITE" id="PS00525">
    <property type="entry name" value="RIBOSOMAL_L6_1"/>
    <property type="match status" value="1"/>
</dbReference>
<dbReference type="HAMAP" id="MF_01365_B">
    <property type="entry name" value="Ribosomal_uL6_B"/>
    <property type="match status" value="1"/>
</dbReference>
<comment type="function">
    <text evidence="6 8">This protein binds to the 23S rRNA, and is important in its secondary structure. It is located near the subunit interface in the base of the L7/L12 stalk, and near the tRNA binding site of the peptidyltransferase center.</text>
</comment>